<dbReference type="EMBL" id="WTYQ01000005">
    <property type="protein sequence ID" value="MXP26968.1"/>
    <property type="molecule type" value="Genomic_DNA"/>
</dbReference>
<keyword evidence="1" id="KW-0472">Membrane</keyword>
<keyword evidence="1" id="KW-0812">Transmembrane</keyword>
<reference evidence="3 4" key="1">
    <citation type="submission" date="2019-12" db="EMBL/GenBank/DDBJ databases">
        <title>Genomic-based taxomic classification of the family Erythrobacteraceae.</title>
        <authorList>
            <person name="Xu L."/>
        </authorList>
    </citation>
    <scope>NUCLEOTIDE SEQUENCE [LARGE SCALE GENOMIC DNA]</scope>
    <source>
        <strain evidence="3 4">DSM 18604</strain>
    </source>
</reference>
<feature type="transmembrane region" description="Helical" evidence="1">
    <location>
        <begin position="21"/>
        <end position="39"/>
    </location>
</feature>
<dbReference type="OrthoDB" id="6064642at2"/>
<proteinExistence type="predicted"/>
<evidence type="ECO:0000256" key="1">
    <source>
        <dbReference type="SAM" id="Phobius"/>
    </source>
</evidence>
<dbReference type="InterPro" id="IPR002656">
    <property type="entry name" value="Acyl_transf_3_dom"/>
</dbReference>
<organism evidence="3 4">
    <name type="scientific">Altericroceibacterium indicum</name>
    <dbReference type="NCBI Taxonomy" id="374177"/>
    <lineage>
        <taxon>Bacteria</taxon>
        <taxon>Pseudomonadati</taxon>
        <taxon>Pseudomonadota</taxon>
        <taxon>Alphaproteobacteria</taxon>
        <taxon>Sphingomonadales</taxon>
        <taxon>Erythrobacteraceae</taxon>
        <taxon>Altericroceibacterium</taxon>
    </lineage>
</organism>
<evidence type="ECO:0000313" key="3">
    <source>
        <dbReference type="EMBL" id="MXP26968.1"/>
    </source>
</evidence>
<name>A0A845AIN7_9SPHN</name>
<sequence>MSEYVRIDPARRSEAISMARVICIMGIVYVHAWTGLTGPEFEALRGSAQDIMRWVMMDVFGRSAVPLLGLVSGWLVAGSSRVRNWGSHVARKARTILLPMVLWNVLALILICGSGKLFNLQVPWPPSLSWVFQEVFILTRPPDMNVQMPFLRDLFLCMVLAPMLVRWPGWALACVLALTGVCHIFDLGAPIILRVSILFFFTLGILVRRSNLADRITQWPLILAALPFLIVMPIQLCLTLTRDWDMATPEARELDLAVRIAAALAYWRVAWALTFSPLRQTFLKIEPYMFFYFCAHLILMWLGGPLLGKVFGKLGSPLYPIYFLTQPFMVLAVIMPIGMALTRYWPSAADLLSGGRLTGEPRRKTIPAWPEGA</sequence>
<evidence type="ECO:0000313" key="4">
    <source>
        <dbReference type="Proteomes" id="UP000460561"/>
    </source>
</evidence>
<feature type="transmembrane region" description="Helical" evidence="1">
    <location>
        <begin position="187"/>
        <end position="207"/>
    </location>
</feature>
<feature type="transmembrane region" description="Helical" evidence="1">
    <location>
        <begin position="319"/>
        <end position="341"/>
    </location>
</feature>
<feature type="domain" description="Acyltransferase 3" evidence="2">
    <location>
        <begin position="15"/>
        <end position="334"/>
    </location>
</feature>
<keyword evidence="4" id="KW-1185">Reference proteome</keyword>
<dbReference type="GO" id="GO:0016747">
    <property type="term" value="F:acyltransferase activity, transferring groups other than amino-acyl groups"/>
    <property type="evidence" value="ECO:0007669"/>
    <property type="project" value="InterPro"/>
</dbReference>
<dbReference type="Proteomes" id="UP000460561">
    <property type="component" value="Unassembled WGS sequence"/>
</dbReference>
<evidence type="ECO:0000259" key="2">
    <source>
        <dbReference type="Pfam" id="PF01757"/>
    </source>
</evidence>
<dbReference type="AlphaFoldDB" id="A0A845AIN7"/>
<dbReference type="Pfam" id="PF01757">
    <property type="entry name" value="Acyl_transf_3"/>
    <property type="match status" value="1"/>
</dbReference>
<feature type="transmembrane region" description="Helical" evidence="1">
    <location>
        <begin position="59"/>
        <end position="77"/>
    </location>
</feature>
<feature type="transmembrane region" description="Helical" evidence="1">
    <location>
        <begin position="97"/>
        <end position="118"/>
    </location>
</feature>
<comment type="caution">
    <text evidence="3">The sequence shown here is derived from an EMBL/GenBank/DDBJ whole genome shotgun (WGS) entry which is preliminary data.</text>
</comment>
<keyword evidence="1" id="KW-1133">Transmembrane helix</keyword>
<keyword evidence="3" id="KW-0808">Transferase</keyword>
<protein>
    <submittedName>
        <fullName evidence="3">Acyltransferase family protein</fullName>
    </submittedName>
</protein>
<gene>
    <name evidence="3" type="ORF">GRI39_13095</name>
</gene>
<feature type="transmembrane region" description="Helical" evidence="1">
    <location>
        <begin position="219"/>
        <end position="236"/>
    </location>
</feature>
<accession>A0A845AIN7</accession>
<feature type="transmembrane region" description="Helical" evidence="1">
    <location>
        <begin position="288"/>
        <end position="307"/>
    </location>
</feature>
<feature type="transmembrane region" description="Helical" evidence="1">
    <location>
        <begin position="256"/>
        <end position="276"/>
    </location>
</feature>
<keyword evidence="3" id="KW-0012">Acyltransferase</keyword>